<keyword evidence="3" id="KW-1185">Reference proteome</keyword>
<dbReference type="NCBIfam" id="NF033539">
    <property type="entry name" value="transpos_IS1380"/>
    <property type="match status" value="1"/>
</dbReference>
<sequence>MSVQGDGKGLIGHAGAVLLRKCADQTGLTRALGGVFARLGGSPVWDRGVLLAQLAVAITLGATSMRQIALLAHHEPLFGPPPSDSTIRRALEPIGQDELLRSRLARARARIRRHVWDLIAATETGFPWLRVAGKVLTGWIVIDLDATLITAHSDKEGASATFKKGWGFHPLAGWCANTQESLAMLLRTGTAGSNTITDHVRVLSEAIAQIPDGFRAKIWFRIDGAGATHDLVEHMKGLNTTRRTVRFTVGWKITDVDEAAIARLPAGAWQPAVRQDGTVHPHAEVAEVTGLDERAAAWGVRLLVRRVKPSARDARQLTDLEKQTGWKYAIIATNLGPRGLRGVPGSHHLQFVDAVHRDHAEVEDRVRTNKAMGLRNLPSKTWNVNVGWVLAANLAADIDAWTRLLGLHDDAELARAEPQTLRYCLWHLPARLVSHARRHTLKISSTWPWKNAFLTCWQRLSALPAPT</sequence>
<feature type="domain" description="Transposase DDE" evidence="1">
    <location>
        <begin position="2"/>
        <end position="464"/>
    </location>
</feature>
<protein>
    <submittedName>
        <fullName evidence="2">IS1380 family transposase</fullName>
    </submittedName>
</protein>
<dbReference type="InterPro" id="IPR025668">
    <property type="entry name" value="Tnp_DDE_dom"/>
</dbReference>
<comment type="caution">
    <text evidence="2">The sequence shown here is derived from an EMBL/GenBank/DDBJ whole genome shotgun (WGS) entry which is preliminary data.</text>
</comment>
<dbReference type="InterPro" id="IPR047960">
    <property type="entry name" value="Transpos_IS1380"/>
</dbReference>
<reference evidence="2 3" key="1">
    <citation type="submission" date="2019-02" db="EMBL/GenBank/DDBJ databases">
        <title>Draft genome sequences of novel Actinobacteria.</title>
        <authorList>
            <person name="Sahin N."/>
            <person name="Ay H."/>
            <person name="Saygin H."/>
        </authorList>
    </citation>
    <scope>NUCLEOTIDE SEQUENCE [LARGE SCALE GENOMIC DNA]</scope>
    <source>
        <strain evidence="2 3">KC201</strain>
    </source>
</reference>
<name>A0A4R4MC34_9ACTN</name>
<dbReference type="Pfam" id="PF13701">
    <property type="entry name" value="DDE_Tnp_1_4"/>
    <property type="match status" value="1"/>
</dbReference>
<proteinExistence type="predicted"/>
<evidence type="ECO:0000313" key="3">
    <source>
        <dbReference type="Proteomes" id="UP000295157"/>
    </source>
</evidence>
<organism evidence="2 3">
    <name type="scientific">Nonomuraea longispora</name>
    <dbReference type="NCBI Taxonomy" id="1848320"/>
    <lineage>
        <taxon>Bacteria</taxon>
        <taxon>Bacillati</taxon>
        <taxon>Actinomycetota</taxon>
        <taxon>Actinomycetes</taxon>
        <taxon>Streptosporangiales</taxon>
        <taxon>Streptosporangiaceae</taxon>
        <taxon>Nonomuraea</taxon>
    </lineage>
</organism>
<dbReference type="AlphaFoldDB" id="A0A4R4MC34"/>
<evidence type="ECO:0000313" key="2">
    <source>
        <dbReference type="EMBL" id="TDB93007.1"/>
    </source>
</evidence>
<dbReference type="OrthoDB" id="3254802at2"/>
<evidence type="ECO:0000259" key="1">
    <source>
        <dbReference type="Pfam" id="PF13701"/>
    </source>
</evidence>
<gene>
    <name evidence="2" type="ORF">E1267_43610</name>
</gene>
<dbReference type="Proteomes" id="UP000295157">
    <property type="component" value="Unassembled WGS sequence"/>
</dbReference>
<accession>A0A4R4MC34</accession>
<dbReference type="EMBL" id="SMJZ01000413">
    <property type="protein sequence ID" value="TDB93007.1"/>
    <property type="molecule type" value="Genomic_DNA"/>
</dbReference>